<reference evidence="3" key="2">
    <citation type="submission" date="2021-12" db="EMBL/GenBank/DDBJ databases">
        <authorList>
            <person name="Zaccaron A."/>
            <person name="Stergiopoulos I."/>
        </authorList>
    </citation>
    <scope>NUCLEOTIDE SEQUENCE</scope>
    <source>
        <strain evidence="3">Race5_Kim</strain>
    </source>
</reference>
<protein>
    <submittedName>
        <fullName evidence="2">Putative effector 21</fullName>
    </submittedName>
</protein>
<accession>A0A1P8YXJ3</accession>
<feature type="signal peptide" evidence="1">
    <location>
        <begin position="1"/>
        <end position="19"/>
    </location>
</feature>
<keyword evidence="1" id="KW-0732">Signal</keyword>
<reference evidence="3" key="3">
    <citation type="journal article" date="2022" name="Microb. Genom.">
        <title>A chromosome-scale genome assembly of the tomato pathogen Cladosporium fulvum reveals a compartmentalized genome architecture and the presence of a dispensable chromosome.</title>
        <authorList>
            <person name="Zaccaron A.Z."/>
            <person name="Chen L.H."/>
            <person name="Samaras A."/>
            <person name="Stergiopoulos I."/>
        </authorList>
    </citation>
    <scope>NUCLEOTIDE SEQUENCE</scope>
    <source>
        <strain evidence="3">Race5_Kim</strain>
    </source>
</reference>
<dbReference type="EMBL" id="CP090163">
    <property type="protein sequence ID" value="UJO12379.1"/>
    <property type="molecule type" value="Genomic_DNA"/>
</dbReference>
<evidence type="ECO:0000256" key="1">
    <source>
        <dbReference type="SAM" id="SignalP"/>
    </source>
</evidence>
<reference evidence="2" key="1">
    <citation type="submission" date="2016-10" db="EMBL/GenBank/DDBJ databases">
        <title>Novel effectors identified in the apoplast of Cladosporium fulvum-infected tomato.</title>
        <authorList>
            <person name="Mesarich C.H."/>
            <person name="de Wit P.J.G.M."/>
        </authorList>
    </citation>
    <scope>NUCLEOTIDE SEQUENCE</scope>
    <source>
        <strain evidence="2">0WU</strain>
    </source>
</reference>
<organism evidence="2">
    <name type="scientific">Passalora fulva</name>
    <name type="common">Tomato leaf mold</name>
    <name type="synonym">Cladosporium fulvum</name>
    <dbReference type="NCBI Taxonomy" id="5499"/>
    <lineage>
        <taxon>Eukaryota</taxon>
        <taxon>Fungi</taxon>
        <taxon>Dikarya</taxon>
        <taxon>Ascomycota</taxon>
        <taxon>Pezizomycotina</taxon>
        <taxon>Dothideomycetes</taxon>
        <taxon>Dothideomycetidae</taxon>
        <taxon>Mycosphaerellales</taxon>
        <taxon>Mycosphaerellaceae</taxon>
        <taxon>Fulvia</taxon>
    </lineage>
</organism>
<dbReference type="Proteomes" id="UP000756132">
    <property type="component" value="Chromosome 1"/>
</dbReference>
<evidence type="ECO:0000313" key="3">
    <source>
        <dbReference type="EMBL" id="UJO12379.1"/>
    </source>
</evidence>
<proteinExistence type="predicted"/>
<evidence type="ECO:0000313" key="2">
    <source>
        <dbReference type="EMBL" id="AQA29224.1"/>
    </source>
</evidence>
<gene>
    <name evidence="2" type="primary">CE21</name>
    <name evidence="3" type="ORF">CLAFUR5_01962</name>
</gene>
<feature type="chain" id="PRO_5040573432" evidence="1">
    <location>
        <begin position="20"/>
        <end position="68"/>
    </location>
</feature>
<sequence length="68" mass="7832">MRLSFATLCAVTFATLCAAFPSQLWPRMALDFDPKESQHNCMYCWFNESCDQTSKGCCHCCYPFKQDC</sequence>
<dbReference type="EMBL" id="KX943053">
    <property type="protein sequence ID" value="AQA29224.1"/>
    <property type="molecule type" value="Genomic_DNA"/>
</dbReference>
<keyword evidence="4" id="KW-1185">Reference proteome</keyword>
<dbReference type="AlphaFoldDB" id="A0A1P8YXJ3"/>
<name>A0A1P8YXJ3_PASFU</name>
<evidence type="ECO:0000313" key="4">
    <source>
        <dbReference type="Proteomes" id="UP000756132"/>
    </source>
</evidence>